<dbReference type="PANTHER" id="PTHR43190:SF3">
    <property type="entry name" value="N-ACETYL-D-GLUCOSAMINE KINASE"/>
    <property type="match status" value="1"/>
</dbReference>
<dbReference type="InterPro" id="IPR043129">
    <property type="entry name" value="ATPase_NBD"/>
</dbReference>
<proteinExistence type="predicted"/>
<sequence length="280" mass="31608">MKLIADSGSTKTEWRIIRSNGQIQQAKTIGFNPFYQEPEAIVEEIKSNLLPSIHDPVQSIFFYGAGCSGKDQIKIVQNAFSEIFPEATIEVYTDILAAARGLCNNESGIACILGTGANSCLYDGEKILENIQPLGFFLGDEGSGAYLGKKFIAAYLRNELPPLIMEKANLRYQLKREDVLQKIHKGSFPNRYLASFTKFLFDHRKDTSIYTILYEAFDLFFEKNVMKYENHSQYKVHFVGGVAYYFGDILRQVASDKKVTVRNILENPIAGLTLFHQENG</sequence>
<dbReference type="RefSeq" id="WP_346753976.1">
    <property type="nucleotide sequence ID" value="NZ_JAUJEA010000009.1"/>
</dbReference>
<dbReference type="GO" id="GO:0016301">
    <property type="term" value="F:kinase activity"/>
    <property type="evidence" value="ECO:0007669"/>
    <property type="project" value="UniProtKB-KW"/>
</dbReference>
<evidence type="ECO:0000313" key="1">
    <source>
        <dbReference type="EMBL" id="MDN5203952.1"/>
    </source>
</evidence>
<dbReference type="CDD" id="cd24079">
    <property type="entry name" value="ASKHA_NBD_PG1100-like"/>
    <property type="match status" value="1"/>
</dbReference>
<evidence type="ECO:0000313" key="2">
    <source>
        <dbReference type="Proteomes" id="UP001172082"/>
    </source>
</evidence>
<dbReference type="Proteomes" id="UP001172082">
    <property type="component" value="Unassembled WGS sequence"/>
</dbReference>
<dbReference type="InterPro" id="IPR052519">
    <property type="entry name" value="Euk-type_GlcNAc_Kinase"/>
</dbReference>
<dbReference type="EMBL" id="JAUJEA010000009">
    <property type="protein sequence ID" value="MDN5203952.1"/>
    <property type="molecule type" value="Genomic_DNA"/>
</dbReference>
<dbReference type="PANTHER" id="PTHR43190">
    <property type="entry name" value="N-ACETYL-D-GLUCOSAMINE KINASE"/>
    <property type="match status" value="1"/>
</dbReference>
<organism evidence="1 2">
    <name type="scientific">Splendidivirga corallicola</name>
    <dbReference type="NCBI Taxonomy" id="3051826"/>
    <lineage>
        <taxon>Bacteria</taxon>
        <taxon>Pseudomonadati</taxon>
        <taxon>Bacteroidota</taxon>
        <taxon>Cytophagia</taxon>
        <taxon>Cytophagales</taxon>
        <taxon>Splendidivirgaceae</taxon>
        <taxon>Splendidivirga</taxon>
    </lineage>
</organism>
<gene>
    <name evidence="1" type="ORF">QQ008_21355</name>
</gene>
<dbReference type="Gene3D" id="1.10.720.160">
    <property type="match status" value="1"/>
</dbReference>
<protein>
    <submittedName>
        <fullName evidence="1">N-acetylglucosamine kinase</fullName>
    </submittedName>
</protein>
<reference evidence="1" key="1">
    <citation type="submission" date="2023-06" db="EMBL/GenBank/DDBJ databases">
        <title>Genomic of Parafulvivirga corallium.</title>
        <authorList>
            <person name="Wang G."/>
        </authorList>
    </citation>
    <scope>NUCLEOTIDE SEQUENCE</scope>
    <source>
        <strain evidence="1">BMA10</strain>
    </source>
</reference>
<dbReference type="Gene3D" id="3.30.420.40">
    <property type="match status" value="2"/>
</dbReference>
<name>A0ABT8KT64_9BACT</name>
<keyword evidence="1" id="KW-0808">Transferase</keyword>
<keyword evidence="2" id="KW-1185">Reference proteome</keyword>
<dbReference type="SUPFAM" id="SSF53067">
    <property type="entry name" value="Actin-like ATPase domain"/>
    <property type="match status" value="2"/>
</dbReference>
<accession>A0ABT8KT64</accession>
<keyword evidence="1" id="KW-0418">Kinase</keyword>
<comment type="caution">
    <text evidence="1">The sequence shown here is derived from an EMBL/GenBank/DDBJ whole genome shotgun (WGS) entry which is preliminary data.</text>
</comment>